<dbReference type="EMBL" id="CM029051">
    <property type="protein sequence ID" value="KAG2560660.1"/>
    <property type="molecule type" value="Genomic_DNA"/>
</dbReference>
<protein>
    <submittedName>
        <fullName evidence="1">Uncharacterized protein</fullName>
    </submittedName>
</protein>
<sequence>MDRNFCGDNTTEPTNIESFLDIRHHAPTSKQYRSGLMLGSIIGILLS</sequence>
<keyword evidence="2" id="KW-1185">Reference proteome</keyword>
<proteinExistence type="predicted"/>
<evidence type="ECO:0000313" key="2">
    <source>
        <dbReference type="Proteomes" id="UP000823388"/>
    </source>
</evidence>
<gene>
    <name evidence="1" type="ORF">PVAP13_8KG076400</name>
</gene>
<evidence type="ECO:0000313" key="1">
    <source>
        <dbReference type="EMBL" id="KAG2560660.1"/>
    </source>
</evidence>
<organism evidence="1 2">
    <name type="scientific">Panicum virgatum</name>
    <name type="common">Blackwell switchgrass</name>
    <dbReference type="NCBI Taxonomy" id="38727"/>
    <lineage>
        <taxon>Eukaryota</taxon>
        <taxon>Viridiplantae</taxon>
        <taxon>Streptophyta</taxon>
        <taxon>Embryophyta</taxon>
        <taxon>Tracheophyta</taxon>
        <taxon>Spermatophyta</taxon>
        <taxon>Magnoliopsida</taxon>
        <taxon>Liliopsida</taxon>
        <taxon>Poales</taxon>
        <taxon>Poaceae</taxon>
        <taxon>PACMAD clade</taxon>
        <taxon>Panicoideae</taxon>
        <taxon>Panicodae</taxon>
        <taxon>Paniceae</taxon>
        <taxon>Panicinae</taxon>
        <taxon>Panicum</taxon>
        <taxon>Panicum sect. Hiantes</taxon>
    </lineage>
</organism>
<accession>A0A8T0PGC9</accession>
<dbReference type="AlphaFoldDB" id="A0A8T0PGC9"/>
<dbReference type="Proteomes" id="UP000823388">
    <property type="component" value="Chromosome 8K"/>
</dbReference>
<reference evidence="1 2" key="1">
    <citation type="submission" date="2020-05" db="EMBL/GenBank/DDBJ databases">
        <title>WGS assembly of Panicum virgatum.</title>
        <authorList>
            <person name="Lovell J.T."/>
            <person name="Jenkins J."/>
            <person name="Shu S."/>
            <person name="Juenger T.E."/>
            <person name="Schmutz J."/>
        </authorList>
    </citation>
    <scope>NUCLEOTIDE SEQUENCE [LARGE SCALE GENOMIC DNA]</scope>
    <source>
        <strain evidence="2">cv. AP13</strain>
    </source>
</reference>
<name>A0A8T0PGC9_PANVG</name>
<comment type="caution">
    <text evidence="1">The sequence shown here is derived from an EMBL/GenBank/DDBJ whole genome shotgun (WGS) entry which is preliminary data.</text>
</comment>